<proteinExistence type="predicted"/>
<feature type="region of interest" description="Disordered" evidence="1">
    <location>
        <begin position="132"/>
        <end position="160"/>
    </location>
</feature>
<organism evidence="2">
    <name type="scientific">Tanacetum cinerariifolium</name>
    <name type="common">Dalmatian daisy</name>
    <name type="synonym">Chrysanthemum cinerariifolium</name>
    <dbReference type="NCBI Taxonomy" id="118510"/>
    <lineage>
        <taxon>Eukaryota</taxon>
        <taxon>Viridiplantae</taxon>
        <taxon>Streptophyta</taxon>
        <taxon>Embryophyta</taxon>
        <taxon>Tracheophyta</taxon>
        <taxon>Spermatophyta</taxon>
        <taxon>Magnoliopsida</taxon>
        <taxon>eudicotyledons</taxon>
        <taxon>Gunneridae</taxon>
        <taxon>Pentapetalae</taxon>
        <taxon>asterids</taxon>
        <taxon>campanulids</taxon>
        <taxon>Asterales</taxon>
        <taxon>Asteraceae</taxon>
        <taxon>Asteroideae</taxon>
        <taxon>Anthemideae</taxon>
        <taxon>Anthemidinae</taxon>
        <taxon>Tanacetum</taxon>
    </lineage>
</organism>
<feature type="non-terminal residue" evidence="2">
    <location>
        <position position="1"/>
    </location>
</feature>
<name>A0A699L7J1_TANCI</name>
<reference evidence="2" key="1">
    <citation type="journal article" date="2019" name="Sci. Rep.">
        <title>Draft genome of Tanacetum cinerariifolium, the natural source of mosquito coil.</title>
        <authorList>
            <person name="Yamashiro T."/>
            <person name="Shiraishi A."/>
            <person name="Satake H."/>
            <person name="Nakayama K."/>
        </authorList>
    </citation>
    <scope>NUCLEOTIDE SEQUENCE</scope>
</reference>
<dbReference type="EMBL" id="BKCJ010579281">
    <property type="protein sequence ID" value="GFB22372.1"/>
    <property type="molecule type" value="Genomic_DNA"/>
</dbReference>
<feature type="compositionally biased region" description="Acidic residues" evidence="1">
    <location>
        <begin position="90"/>
        <end position="100"/>
    </location>
</feature>
<gene>
    <name evidence="2" type="ORF">Tci_694343</name>
</gene>
<sequence>KLLDSQISAKVKTGLGYDSHFNKKEVLNIKKEEMTKTVFNNRSSDEKNSVANDRFKKVTSLAKDEKDAPETSTACIEKPKEDRSNAPLIEDWETDSDDDSIFTPEPIPAKIDFVKASESVKHVKHVETVKHVKHVTPVKTDEQTKKSKNFNSSPKVDRKN</sequence>
<comment type="caution">
    <text evidence="2">The sequence shown here is derived from an EMBL/GenBank/DDBJ whole genome shotgun (WGS) entry which is preliminary data.</text>
</comment>
<evidence type="ECO:0000256" key="1">
    <source>
        <dbReference type="SAM" id="MobiDB-lite"/>
    </source>
</evidence>
<evidence type="ECO:0000313" key="2">
    <source>
        <dbReference type="EMBL" id="GFB22372.1"/>
    </source>
</evidence>
<dbReference type="AlphaFoldDB" id="A0A699L7J1"/>
<protein>
    <submittedName>
        <fullName evidence="2">Uncharacterized protein</fullName>
    </submittedName>
</protein>
<accession>A0A699L7J1</accession>
<feature type="region of interest" description="Disordered" evidence="1">
    <location>
        <begin position="61"/>
        <end position="104"/>
    </location>
</feature>